<name>A0A919JRM5_9ACTN</name>
<reference evidence="1" key="1">
    <citation type="submission" date="2021-01" db="EMBL/GenBank/DDBJ databases">
        <title>Whole genome shotgun sequence of Actinoplanes rishiriensis NBRC 108556.</title>
        <authorList>
            <person name="Komaki H."/>
            <person name="Tamura T."/>
        </authorList>
    </citation>
    <scope>NUCLEOTIDE SEQUENCE</scope>
    <source>
        <strain evidence="1">NBRC 108556</strain>
    </source>
</reference>
<evidence type="ECO:0008006" key="3">
    <source>
        <dbReference type="Google" id="ProtNLM"/>
    </source>
</evidence>
<evidence type="ECO:0000313" key="2">
    <source>
        <dbReference type="Proteomes" id="UP000636960"/>
    </source>
</evidence>
<evidence type="ECO:0000313" key="1">
    <source>
        <dbReference type="EMBL" id="GIE93886.1"/>
    </source>
</evidence>
<dbReference type="InterPro" id="IPR036388">
    <property type="entry name" value="WH-like_DNA-bd_sf"/>
</dbReference>
<accession>A0A919JRM5</accession>
<dbReference type="Proteomes" id="UP000636960">
    <property type="component" value="Unassembled WGS sequence"/>
</dbReference>
<gene>
    <name evidence="1" type="ORF">Ari01nite_13510</name>
</gene>
<comment type="caution">
    <text evidence="1">The sequence shown here is derived from an EMBL/GenBank/DDBJ whole genome shotgun (WGS) entry which is preliminary data.</text>
</comment>
<sequence length="113" mass="12397">MLGDGRRSLSRILELVGRPGVYQTLVTLHRRDGVATFAQINQAVYPHAERCLRALAAEGLISSPRCGSWDTIPCPDAPIALTSAGATLFPHLAALQAWADDFPVTRPFHRQRH</sequence>
<dbReference type="Gene3D" id="1.10.10.10">
    <property type="entry name" value="Winged helix-like DNA-binding domain superfamily/Winged helix DNA-binding domain"/>
    <property type="match status" value="1"/>
</dbReference>
<dbReference type="EMBL" id="BOMV01000007">
    <property type="protein sequence ID" value="GIE93886.1"/>
    <property type="molecule type" value="Genomic_DNA"/>
</dbReference>
<proteinExistence type="predicted"/>
<dbReference type="SUPFAM" id="SSF46785">
    <property type="entry name" value="Winged helix' DNA-binding domain"/>
    <property type="match status" value="1"/>
</dbReference>
<organism evidence="1 2">
    <name type="scientific">Paractinoplanes rishiriensis</name>
    <dbReference type="NCBI Taxonomy" id="1050105"/>
    <lineage>
        <taxon>Bacteria</taxon>
        <taxon>Bacillati</taxon>
        <taxon>Actinomycetota</taxon>
        <taxon>Actinomycetes</taxon>
        <taxon>Micromonosporales</taxon>
        <taxon>Micromonosporaceae</taxon>
        <taxon>Paractinoplanes</taxon>
    </lineage>
</organism>
<dbReference type="InterPro" id="IPR036390">
    <property type="entry name" value="WH_DNA-bd_sf"/>
</dbReference>
<dbReference type="AlphaFoldDB" id="A0A919JRM5"/>
<protein>
    <recommendedName>
        <fullName evidence="3">HTH hxlR-type domain-containing protein</fullName>
    </recommendedName>
</protein>
<keyword evidence="2" id="KW-1185">Reference proteome</keyword>